<keyword evidence="3" id="KW-1185">Reference proteome</keyword>
<evidence type="ECO:0000313" key="2">
    <source>
        <dbReference type="EMBL" id="KAH3795071.1"/>
    </source>
</evidence>
<dbReference type="PANTHER" id="PTHR10656:SF69">
    <property type="entry name" value="MAB-21-LIKE HHH_H2TH-LIKE DOMAIN-CONTAINING PROTEIN"/>
    <property type="match status" value="1"/>
</dbReference>
<sequence>MEMPEYFTEMSLRMTEVLNDIGAGKDTVIERRRAYLRMECMEKIASKYDENDWECFHFGSQSEGTTTPGLKSDIDFLMSANDTNIMSVWGDWEAGVSNLLMLKDDFTPPQQYLLQIIKRDTPEPKTCLCHGYFVKTDSGQVLLGAEIYKELLTNHIIEHHSTNRENITRNGPSVSNQKNWDIVRAFHVCKPLPEIQQWIDRCRGSHWPPVQLLDAARIAPCFLVPAGHPDSDYKREEWRLSPNLIERMMMFSFNMTQIKCYIILKVFKKSLFTKIVGESITSFHCKTLMFYTIERTHPSLWFEHNLMFLISYCLCILRKSLRFGRLPHYIIHGVNLFDGKISKVQQRRLLVYIDSMIRNNLQEVVNIDIDKIGCRLRACSILRMVKAGEERRACVRDSISLLLKFQYVRSFLKRCFEIKNHSSNTTVRQNIRCLIRNVFYCSKNVILKTVSLEIIKHLYAVQNVMQLSHCLRLGNVIDSEIVRRFKYTVNSDVASSRLKLASILYCSGHIHAAVRVLEDVGRRFHSKVKAVCLCKENHGEDDLNVFNDMLTGNSDNTLNELPCTFCVKFSRQESYCTPVILLFEMNRNISEDEVAQSDRAGTWWMDSAEVDARPFLHYLQYLTYGALGERDKQLHAMRVLQSYSGVVRNHTNLHHHETAANLMGHCYEMEGDYECAIHYYEWSLRCRGTNNAANWHVRRILRLISG</sequence>
<dbReference type="InterPro" id="IPR046906">
    <property type="entry name" value="Mab-21_HhH/H2TH-like"/>
</dbReference>
<accession>A0A9D4FEE4</accession>
<evidence type="ECO:0000313" key="3">
    <source>
        <dbReference type="Proteomes" id="UP000828390"/>
    </source>
</evidence>
<feature type="domain" description="Mab-21-like HhH/H2TH-like" evidence="1">
    <location>
        <begin position="259"/>
        <end position="346"/>
    </location>
</feature>
<dbReference type="AlphaFoldDB" id="A0A9D4FEE4"/>
<dbReference type="EMBL" id="JAIWYP010000007">
    <property type="protein sequence ID" value="KAH3795071.1"/>
    <property type="molecule type" value="Genomic_DNA"/>
</dbReference>
<reference evidence="2" key="2">
    <citation type="submission" date="2020-11" db="EMBL/GenBank/DDBJ databases">
        <authorList>
            <person name="McCartney M.A."/>
            <person name="Auch B."/>
            <person name="Kono T."/>
            <person name="Mallez S."/>
            <person name="Becker A."/>
            <person name="Gohl D.M."/>
            <person name="Silverstein K.A.T."/>
            <person name="Koren S."/>
            <person name="Bechman K.B."/>
            <person name="Herman A."/>
            <person name="Abrahante J.E."/>
            <person name="Garbe J."/>
        </authorList>
    </citation>
    <scope>NUCLEOTIDE SEQUENCE</scope>
    <source>
        <strain evidence="2">Duluth1</strain>
        <tissue evidence="2">Whole animal</tissue>
    </source>
</reference>
<dbReference type="PANTHER" id="PTHR10656">
    <property type="entry name" value="CELL FATE DETERMINING PROTEIN MAB21-RELATED"/>
    <property type="match status" value="1"/>
</dbReference>
<dbReference type="Gene3D" id="1.10.1410.40">
    <property type="match status" value="1"/>
</dbReference>
<proteinExistence type="predicted"/>
<gene>
    <name evidence="2" type="ORF">DPMN_148617</name>
</gene>
<comment type="caution">
    <text evidence="2">The sequence shown here is derived from an EMBL/GenBank/DDBJ whole genome shotgun (WGS) entry which is preliminary data.</text>
</comment>
<dbReference type="Pfam" id="PF20266">
    <property type="entry name" value="Mab-21_C"/>
    <property type="match status" value="1"/>
</dbReference>
<name>A0A9D4FEE4_DREPO</name>
<reference evidence="2" key="1">
    <citation type="journal article" date="2019" name="bioRxiv">
        <title>The Genome of the Zebra Mussel, Dreissena polymorpha: A Resource for Invasive Species Research.</title>
        <authorList>
            <person name="McCartney M.A."/>
            <person name="Auch B."/>
            <person name="Kono T."/>
            <person name="Mallez S."/>
            <person name="Zhang Y."/>
            <person name="Obille A."/>
            <person name="Becker A."/>
            <person name="Abrahante J.E."/>
            <person name="Garbe J."/>
            <person name="Badalamenti J.P."/>
            <person name="Herman A."/>
            <person name="Mangelson H."/>
            <person name="Liachko I."/>
            <person name="Sullivan S."/>
            <person name="Sone E.D."/>
            <person name="Koren S."/>
            <person name="Silverstein K.A.T."/>
            <person name="Beckman K.B."/>
            <person name="Gohl D.M."/>
        </authorList>
    </citation>
    <scope>NUCLEOTIDE SEQUENCE</scope>
    <source>
        <strain evidence="2">Duluth1</strain>
        <tissue evidence="2">Whole animal</tissue>
    </source>
</reference>
<dbReference type="Proteomes" id="UP000828390">
    <property type="component" value="Unassembled WGS sequence"/>
</dbReference>
<dbReference type="SMART" id="SM01265">
    <property type="entry name" value="Mab-21"/>
    <property type="match status" value="1"/>
</dbReference>
<dbReference type="InterPro" id="IPR024810">
    <property type="entry name" value="MAB21L/cGLR"/>
</dbReference>
<organism evidence="2 3">
    <name type="scientific">Dreissena polymorpha</name>
    <name type="common">Zebra mussel</name>
    <name type="synonym">Mytilus polymorpha</name>
    <dbReference type="NCBI Taxonomy" id="45954"/>
    <lineage>
        <taxon>Eukaryota</taxon>
        <taxon>Metazoa</taxon>
        <taxon>Spiralia</taxon>
        <taxon>Lophotrochozoa</taxon>
        <taxon>Mollusca</taxon>
        <taxon>Bivalvia</taxon>
        <taxon>Autobranchia</taxon>
        <taxon>Heteroconchia</taxon>
        <taxon>Euheterodonta</taxon>
        <taxon>Imparidentia</taxon>
        <taxon>Neoheterodontei</taxon>
        <taxon>Myida</taxon>
        <taxon>Dreissenoidea</taxon>
        <taxon>Dreissenidae</taxon>
        <taxon>Dreissena</taxon>
    </lineage>
</organism>
<evidence type="ECO:0000259" key="1">
    <source>
        <dbReference type="Pfam" id="PF20266"/>
    </source>
</evidence>
<protein>
    <recommendedName>
        <fullName evidence="1">Mab-21-like HhH/H2TH-like domain-containing protein</fullName>
    </recommendedName>
</protein>